<accession>A0AAU9J8A3</accession>
<reference evidence="1" key="1">
    <citation type="submission" date="2021-09" db="EMBL/GenBank/DDBJ databases">
        <authorList>
            <consortium name="AG Swart"/>
            <person name="Singh M."/>
            <person name="Singh A."/>
            <person name="Seah K."/>
            <person name="Emmerich C."/>
        </authorList>
    </citation>
    <scope>NUCLEOTIDE SEQUENCE</scope>
    <source>
        <strain evidence="1">ATCC30299</strain>
    </source>
</reference>
<name>A0AAU9J8A3_9CILI</name>
<sequence length="271" mass="31667">MEICNSKTKNGLLFSLQKMNRLPSMDKLIAKTIIPFYKNKRKLKHWSLVLTFFCNPKSKALKPPKKEYLRCKLIRGHKRILRQLRKCVMPRKTLNRFDHSSHSARRLFDMLRSCYYRNAEELDRLSETSSGPITDGRAKRKHTPLAHVENSFNVTFCESYFSPASIRESYFLYVELVFSELNPEILCDKFDFWCCKKRRHDGTCVEKWLLMKDVIQFNMISELGNEPIVPSEIILPKYDFGGSEEAGVSDIKIDTASEDLEMRNDNSEDSS</sequence>
<organism evidence="1 2">
    <name type="scientific">Blepharisma stoltei</name>
    <dbReference type="NCBI Taxonomy" id="1481888"/>
    <lineage>
        <taxon>Eukaryota</taxon>
        <taxon>Sar</taxon>
        <taxon>Alveolata</taxon>
        <taxon>Ciliophora</taxon>
        <taxon>Postciliodesmatophora</taxon>
        <taxon>Heterotrichea</taxon>
        <taxon>Heterotrichida</taxon>
        <taxon>Blepharismidae</taxon>
        <taxon>Blepharisma</taxon>
    </lineage>
</organism>
<dbReference type="Proteomes" id="UP001162131">
    <property type="component" value="Unassembled WGS sequence"/>
</dbReference>
<protein>
    <submittedName>
        <fullName evidence="1">Uncharacterized protein</fullName>
    </submittedName>
</protein>
<evidence type="ECO:0000313" key="1">
    <source>
        <dbReference type="EMBL" id="CAG9319803.1"/>
    </source>
</evidence>
<dbReference type="EMBL" id="CAJZBQ010000023">
    <property type="protein sequence ID" value="CAG9319803.1"/>
    <property type="molecule type" value="Genomic_DNA"/>
</dbReference>
<comment type="caution">
    <text evidence="1">The sequence shown here is derived from an EMBL/GenBank/DDBJ whole genome shotgun (WGS) entry which is preliminary data.</text>
</comment>
<dbReference type="AlphaFoldDB" id="A0AAU9J8A3"/>
<evidence type="ECO:0000313" key="2">
    <source>
        <dbReference type="Proteomes" id="UP001162131"/>
    </source>
</evidence>
<keyword evidence="2" id="KW-1185">Reference proteome</keyword>
<proteinExistence type="predicted"/>
<gene>
    <name evidence="1" type="ORF">BSTOLATCC_MIC24350</name>
</gene>